<gene>
    <name evidence="1" type="ORF">JYZ213_LOCUS30151</name>
    <name evidence="2" type="ORF">OXD698_LOCUS31586</name>
</gene>
<protein>
    <submittedName>
        <fullName evidence="1">Uncharacterized protein</fullName>
    </submittedName>
</protein>
<dbReference type="Gene3D" id="2.160.20.80">
    <property type="entry name" value="E3 ubiquitin-protein ligase SopA"/>
    <property type="match status" value="1"/>
</dbReference>
<dbReference type="Proteomes" id="UP000663844">
    <property type="component" value="Unassembled WGS sequence"/>
</dbReference>
<dbReference type="SUPFAM" id="SSF141571">
    <property type="entry name" value="Pentapeptide repeat-like"/>
    <property type="match status" value="1"/>
</dbReference>
<proteinExistence type="predicted"/>
<dbReference type="EMBL" id="CAJOAZ010003932">
    <property type="protein sequence ID" value="CAF4035775.1"/>
    <property type="molecule type" value="Genomic_DNA"/>
</dbReference>
<organism evidence="1 3">
    <name type="scientific">Adineta steineri</name>
    <dbReference type="NCBI Taxonomy" id="433720"/>
    <lineage>
        <taxon>Eukaryota</taxon>
        <taxon>Metazoa</taxon>
        <taxon>Spiralia</taxon>
        <taxon>Gnathifera</taxon>
        <taxon>Rotifera</taxon>
        <taxon>Eurotatoria</taxon>
        <taxon>Bdelloidea</taxon>
        <taxon>Adinetida</taxon>
        <taxon>Adinetidae</taxon>
        <taxon>Adineta</taxon>
    </lineage>
</organism>
<comment type="caution">
    <text evidence="1">The sequence shown here is derived from an EMBL/GenBank/DDBJ whole genome shotgun (WGS) entry which is preliminary data.</text>
</comment>
<evidence type="ECO:0000313" key="2">
    <source>
        <dbReference type="EMBL" id="CAF4035775.1"/>
    </source>
</evidence>
<sequence length="84" mass="9517">MSEFDVYVLSFNRNNLKRSFIYKTKFDSCTFINTNLCYVTVNESSFIGSNLSFVGLTGSLITDQLLRQAKTFQNAILRNGTISV</sequence>
<dbReference type="Proteomes" id="UP000663845">
    <property type="component" value="Unassembled WGS sequence"/>
</dbReference>
<reference evidence="1" key="1">
    <citation type="submission" date="2021-02" db="EMBL/GenBank/DDBJ databases">
        <authorList>
            <person name="Nowell W R."/>
        </authorList>
    </citation>
    <scope>NUCLEOTIDE SEQUENCE</scope>
</reference>
<accession>A0A815APQ9</accession>
<dbReference type="EMBL" id="CAJNOG010000475">
    <property type="protein sequence ID" value="CAF1260904.1"/>
    <property type="molecule type" value="Genomic_DNA"/>
</dbReference>
<evidence type="ECO:0000313" key="3">
    <source>
        <dbReference type="Proteomes" id="UP000663845"/>
    </source>
</evidence>
<evidence type="ECO:0000313" key="1">
    <source>
        <dbReference type="EMBL" id="CAF1260904.1"/>
    </source>
</evidence>
<name>A0A815APQ9_9BILA</name>
<dbReference type="AlphaFoldDB" id="A0A815APQ9"/>